<dbReference type="Gene3D" id="3.30.70.1060">
    <property type="entry name" value="Dimeric alpha+beta barrel"/>
    <property type="match status" value="1"/>
</dbReference>
<evidence type="ECO:0000259" key="2">
    <source>
        <dbReference type="Pfam" id="PF03795"/>
    </source>
</evidence>
<evidence type="ECO:0000256" key="1">
    <source>
        <dbReference type="ARBA" id="ARBA00007689"/>
    </source>
</evidence>
<dbReference type="InterPro" id="IPR011008">
    <property type="entry name" value="Dimeric_a/b-barrel"/>
</dbReference>
<accession>A0A848KG78</accession>
<comment type="caution">
    <text evidence="3">The sequence shown here is derived from an EMBL/GenBank/DDBJ whole genome shotgun (WGS) entry which is preliminary data.</text>
</comment>
<dbReference type="PANTHER" id="PTHR35174:SF3">
    <property type="entry name" value="BLL7171 PROTEIN"/>
    <property type="match status" value="1"/>
</dbReference>
<protein>
    <recommendedName>
        <fullName evidence="2">YCII-related domain-containing protein</fullName>
    </recommendedName>
</protein>
<gene>
    <name evidence="3" type="ORF">FGL95_19865</name>
</gene>
<dbReference type="Pfam" id="PF03795">
    <property type="entry name" value="YCII"/>
    <property type="match status" value="1"/>
</dbReference>
<organism evidence="3 4">
    <name type="scientific">Antrihabitans stalactiti</name>
    <dbReference type="NCBI Taxonomy" id="2584121"/>
    <lineage>
        <taxon>Bacteria</taxon>
        <taxon>Bacillati</taxon>
        <taxon>Actinomycetota</taxon>
        <taxon>Actinomycetes</taxon>
        <taxon>Mycobacteriales</taxon>
        <taxon>Nocardiaceae</taxon>
        <taxon>Antrihabitans</taxon>
    </lineage>
</organism>
<keyword evidence="4" id="KW-1185">Reference proteome</keyword>
<evidence type="ECO:0000313" key="3">
    <source>
        <dbReference type="EMBL" id="NMN97299.1"/>
    </source>
</evidence>
<feature type="domain" description="YCII-related" evidence="2">
    <location>
        <begin position="1"/>
        <end position="108"/>
    </location>
</feature>
<dbReference type="SUPFAM" id="SSF54909">
    <property type="entry name" value="Dimeric alpha+beta barrel"/>
    <property type="match status" value="1"/>
</dbReference>
<proteinExistence type="inferred from homology"/>
<sequence>MKYMILTYASQQDYDGMGGVATDKPAWTPEDFAAMGAFMTAFNASLEESGELVETRGLAAPVHTRRVSGRAAVVTDGPYAETQEVLAGYWVVECESFDRATEIAAQLRNCPGPEGLAESAYADVRPLEDYPGEFEV</sequence>
<dbReference type="PANTHER" id="PTHR35174">
    <property type="entry name" value="BLL7171 PROTEIN-RELATED"/>
    <property type="match status" value="1"/>
</dbReference>
<reference evidence="3 4" key="2">
    <citation type="submission" date="2020-06" db="EMBL/GenBank/DDBJ databases">
        <title>Antribacter stalactiti gen. nov., sp. nov., a new member of the family Nacardiaceae isolated from a cave.</title>
        <authorList>
            <person name="Kim I.S."/>
        </authorList>
    </citation>
    <scope>NUCLEOTIDE SEQUENCE [LARGE SCALE GENOMIC DNA]</scope>
    <source>
        <strain evidence="3 4">YC2-7</strain>
    </source>
</reference>
<reference evidence="3 4" key="1">
    <citation type="submission" date="2019-05" db="EMBL/GenBank/DDBJ databases">
        <authorList>
            <person name="Lee S.D."/>
        </authorList>
    </citation>
    <scope>NUCLEOTIDE SEQUENCE [LARGE SCALE GENOMIC DNA]</scope>
    <source>
        <strain evidence="3 4">YC2-7</strain>
    </source>
</reference>
<dbReference type="EMBL" id="VCQU01000007">
    <property type="protein sequence ID" value="NMN97299.1"/>
    <property type="molecule type" value="Genomic_DNA"/>
</dbReference>
<dbReference type="InterPro" id="IPR005545">
    <property type="entry name" value="YCII"/>
</dbReference>
<comment type="similarity">
    <text evidence="1">Belongs to the YciI family.</text>
</comment>
<dbReference type="Proteomes" id="UP000535543">
    <property type="component" value="Unassembled WGS sequence"/>
</dbReference>
<evidence type="ECO:0000313" key="4">
    <source>
        <dbReference type="Proteomes" id="UP000535543"/>
    </source>
</evidence>
<name>A0A848KG78_9NOCA</name>
<dbReference type="AlphaFoldDB" id="A0A848KG78"/>